<evidence type="ECO:0000256" key="6">
    <source>
        <dbReference type="ARBA" id="ARBA00023316"/>
    </source>
</evidence>
<dbReference type="PANTHER" id="PTHR21581:SF6">
    <property type="entry name" value="TRAFFICKING PROTEIN PARTICLE COMPLEX SUBUNIT 12"/>
    <property type="match status" value="1"/>
</dbReference>
<feature type="active site" description="Proton acceptor" evidence="7">
    <location>
        <position position="92"/>
    </location>
</feature>
<evidence type="ECO:0000256" key="9">
    <source>
        <dbReference type="RuleBase" id="RU004016"/>
    </source>
</evidence>
<organism evidence="11 12">
    <name type="scientific">Candidatus Curtissbacteria bacterium RBG_13_35_7</name>
    <dbReference type="NCBI Taxonomy" id="1797705"/>
    <lineage>
        <taxon>Bacteria</taxon>
        <taxon>Candidatus Curtissiibacteriota</taxon>
    </lineage>
</organism>
<keyword evidence="2" id="KW-0732">Signal</keyword>
<dbReference type="GO" id="GO:0009252">
    <property type="term" value="P:peptidoglycan biosynthetic process"/>
    <property type="evidence" value="ECO:0007669"/>
    <property type="project" value="UniProtKB-KW"/>
</dbReference>
<dbReference type="InterPro" id="IPR012338">
    <property type="entry name" value="Beta-lactam/transpept-like"/>
</dbReference>
<keyword evidence="4" id="KW-0133">Cell shape</keyword>
<dbReference type="GO" id="GO:0009002">
    <property type="term" value="F:serine-type D-Ala-D-Ala carboxypeptidase activity"/>
    <property type="evidence" value="ECO:0007669"/>
    <property type="project" value="InterPro"/>
</dbReference>
<dbReference type="SUPFAM" id="SSF56601">
    <property type="entry name" value="beta-lactamase/transpeptidase-like"/>
    <property type="match status" value="1"/>
</dbReference>
<comment type="caution">
    <text evidence="11">The sequence shown here is derived from an EMBL/GenBank/DDBJ whole genome shotgun (WGS) entry which is preliminary data.</text>
</comment>
<gene>
    <name evidence="11" type="ORF">A2164_00505</name>
</gene>
<keyword evidence="3" id="KW-0378">Hydrolase</keyword>
<dbReference type="GO" id="GO:0071555">
    <property type="term" value="P:cell wall organization"/>
    <property type="evidence" value="ECO:0007669"/>
    <property type="project" value="UniProtKB-KW"/>
</dbReference>
<evidence type="ECO:0000256" key="4">
    <source>
        <dbReference type="ARBA" id="ARBA00022960"/>
    </source>
</evidence>
<feature type="active site" evidence="7">
    <location>
        <position position="142"/>
    </location>
</feature>
<dbReference type="GO" id="GO:0008360">
    <property type="term" value="P:regulation of cell shape"/>
    <property type="evidence" value="ECO:0007669"/>
    <property type="project" value="UniProtKB-KW"/>
</dbReference>
<accession>A0A1F5G263</accession>
<name>A0A1F5G263_9BACT</name>
<evidence type="ECO:0000256" key="5">
    <source>
        <dbReference type="ARBA" id="ARBA00022984"/>
    </source>
</evidence>
<reference evidence="11 12" key="1">
    <citation type="journal article" date="2016" name="Nat. Commun.">
        <title>Thousands of microbial genomes shed light on interconnected biogeochemical processes in an aquifer system.</title>
        <authorList>
            <person name="Anantharaman K."/>
            <person name="Brown C.T."/>
            <person name="Hug L.A."/>
            <person name="Sharon I."/>
            <person name="Castelle C.J."/>
            <person name="Probst A.J."/>
            <person name="Thomas B.C."/>
            <person name="Singh A."/>
            <person name="Wilkins M.J."/>
            <person name="Karaoz U."/>
            <person name="Brodie E.L."/>
            <person name="Williams K.H."/>
            <person name="Hubbard S.S."/>
            <person name="Banfield J.F."/>
        </authorList>
    </citation>
    <scope>NUCLEOTIDE SEQUENCE [LARGE SCALE GENOMIC DNA]</scope>
</reference>
<sequence>MIFRYLVIAIISLITISIFLLPKTNLKLPIYSKSQIKANTQNVINPPPILNDTNSQPPLLTARSAVIIDAKTYQILFEKESNLMHLPASITKLMTALITLEKCSPSQIVTIEQVEVEGTQMGLSVGDRITVENLLYGLLINSGNDAAFALANACSDSLSQFVLSMNQKAADLEMVNTRFTNPAGFDDAFQYSTAADLARLANVATSNPLLAKIVATKSTVITDATGIKTYYLENINQLLGIVQGVEGIKTGQTEGALENLITRTTRNGNSIIAVILGSKDRFGESMQLIEWVFNNYHWVN</sequence>
<evidence type="ECO:0000256" key="1">
    <source>
        <dbReference type="ARBA" id="ARBA00007164"/>
    </source>
</evidence>
<evidence type="ECO:0000259" key="10">
    <source>
        <dbReference type="Pfam" id="PF00768"/>
    </source>
</evidence>
<evidence type="ECO:0000313" key="12">
    <source>
        <dbReference type="Proteomes" id="UP000176317"/>
    </source>
</evidence>
<dbReference type="Gene3D" id="3.40.710.10">
    <property type="entry name" value="DD-peptidase/beta-lactamase superfamily"/>
    <property type="match status" value="1"/>
</dbReference>
<evidence type="ECO:0000256" key="8">
    <source>
        <dbReference type="PIRSR" id="PIRSR618044-2"/>
    </source>
</evidence>
<dbReference type="InterPro" id="IPR018044">
    <property type="entry name" value="Peptidase_S11"/>
</dbReference>
<feature type="binding site" evidence="8">
    <location>
        <position position="249"/>
    </location>
    <ligand>
        <name>substrate</name>
    </ligand>
</feature>
<evidence type="ECO:0000256" key="7">
    <source>
        <dbReference type="PIRSR" id="PIRSR618044-1"/>
    </source>
</evidence>
<comment type="similarity">
    <text evidence="1 9">Belongs to the peptidase S11 family.</text>
</comment>
<dbReference type="Proteomes" id="UP000176317">
    <property type="component" value="Unassembled WGS sequence"/>
</dbReference>
<dbReference type="Pfam" id="PF00768">
    <property type="entry name" value="Peptidase_S11"/>
    <property type="match status" value="1"/>
</dbReference>
<keyword evidence="6" id="KW-0961">Cell wall biogenesis/degradation</keyword>
<proteinExistence type="inferred from homology"/>
<evidence type="ECO:0000313" key="11">
    <source>
        <dbReference type="EMBL" id="OGD85972.1"/>
    </source>
</evidence>
<evidence type="ECO:0000256" key="3">
    <source>
        <dbReference type="ARBA" id="ARBA00022801"/>
    </source>
</evidence>
<keyword evidence="5" id="KW-0573">Peptidoglycan synthesis</keyword>
<dbReference type="GO" id="GO:0006508">
    <property type="term" value="P:proteolysis"/>
    <property type="evidence" value="ECO:0007669"/>
    <property type="project" value="InterPro"/>
</dbReference>
<dbReference type="PANTHER" id="PTHR21581">
    <property type="entry name" value="D-ALANYL-D-ALANINE CARBOXYPEPTIDASE"/>
    <property type="match status" value="1"/>
</dbReference>
<feature type="active site" description="Acyl-ester intermediate" evidence="7">
    <location>
        <position position="89"/>
    </location>
</feature>
<evidence type="ECO:0000256" key="2">
    <source>
        <dbReference type="ARBA" id="ARBA00022729"/>
    </source>
</evidence>
<dbReference type="InterPro" id="IPR001967">
    <property type="entry name" value="Peptidase_S11_N"/>
</dbReference>
<feature type="domain" description="Peptidase S11 D-alanyl-D-alanine carboxypeptidase A N-terminal" evidence="10">
    <location>
        <begin position="54"/>
        <end position="279"/>
    </location>
</feature>
<protein>
    <recommendedName>
        <fullName evidence="10">Peptidase S11 D-alanyl-D-alanine carboxypeptidase A N-terminal domain-containing protein</fullName>
    </recommendedName>
</protein>
<dbReference type="EMBL" id="MFAT01000050">
    <property type="protein sequence ID" value="OGD85972.1"/>
    <property type="molecule type" value="Genomic_DNA"/>
</dbReference>
<dbReference type="PRINTS" id="PR00725">
    <property type="entry name" value="DADACBPTASE1"/>
</dbReference>
<dbReference type="AlphaFoldDB" id="A0A1F5G263"/>